<feature type="domain" description="TTF-type" evidence="2">
    <location>
        <begin position="217"/>
        <end position="310"/>
    </location>
</feature>
<sequence length="584" mass="65927">MEPNKTNNVVRCIFNISNTQNQGSRERESERTEVDRLPPVSTATDPPSTATDRLIRLLLKQIGWFVSLTPHASRLDPSSSLNASRLDRSSTPHTWSPGPELDASRGLDPSRGGELARTGPTATVMEKYFKRKSELELPPPTKRVDNSSSSTKRVDNSSSKQDRAEINLADLPSDPGLRLRITDYHPNDRDQVRRAYAQRKACQPKEHNFPYKTYGANNRRFNKGWFTRFDWLEYSIAKDAAFCLYCYLFKRDVGEQAGGDTFVTEGFSNWKCPEKLRIHEGGINSSHNQARRMFEDLLKPNQSIQSFHFKQTDQARIEYRTRLNASIDCIRFLLRQGLAFRGHDESEDSSNQGNFLELLKFLADHNEDIKAVTLRNAPENNMMISPAIQKDIVSAAAVETSNAIIMELGDAFFSVLIDESRDISTKEQMAVALRYVDKKGHVVERFLGIEHVTDTTALSLKAAVEDLFCRHGLSLSRLRGQGYDGASNMQGQFNGLKTLIMKENESAYYVHCFAHQLQLALVAVAKNNNKIATFFNFVANVVNIAGGSCKRLDLLKEKQATRVVESVHNWGASEWARPKSRNKS</sequence>
<dbReference type="AlphaFoldDB" id="A0A2N9IXQ3"/>
<protein>
    <recommendedName>
        <fullName evidence="2">TTF-type domain-containing protein</fullName>
    </recommendedName>
</protein>
<evidence type="ECO:0000313" key="3">
    <source>
        <dbReference type="EMBL" id="SPD29040.1"/>
    </source>
</evidence>
<dbReference type="InterPro" id="IPR025398">
    <property type="entry name" value="DUF4371"/>
</dbReference>
<evidence type="ECO:0000259" key="2">
    <source>
        <dbReference type="SMART" id="SM00597"/>
    </source>
</evidence>
<reference evidence="3" key="1">
    <citation type="submission" date="2018-02" db="EMBL/GenBank/DDBJ databases">
        <authorList>
            <person name="Cohen D.B."/>
            <person name="Kent A.D."/>
        </authorList>
    </citation>
    <scope>NUCLEOTIDE SEQUENCE</scope>
</reference>
<dbReference type="PANTHER" id="PTHR45749">
    <property type="match status" value="1"/>
</dbReference>
<dbReference type="Pfam" id="PF14291">
    <property type="entry name" value="DUF4371"/>
    <property type="match status" value="1"/>
</dbReference>
<name>A0A2N9IXQ3_FAGSY</name>
<accession>A0A2N9IXQ3</accession>
<organism evidence="3">
    <name type="scientific">Fagus sylvatica</name>
    <name type="common">Beechnut</name>
    <dbReference type="NCBI Taxonomy" id="28930"/>
    <lineage>
        <taxon>Eukaryota</taxon>
        <taxon>Viridiplantae</taxon>
        <taxon>Streptophyta</taxon>
        <taxon>Embryophyta</taxon>
        <taxon>Tracheophyta</taxon>
        <taxon>Spermatophyta</taxon>
        <taxon>Magnoliopsida</taxon>
        <taxon>eudicotyledons</taxon>
        <taxon>Gunneridae</taxon>
        <taxon>Pentapetalae</taxon>
        <taxon>rosids</taxon>
        <taxon>fabids</taxon>
        <taxon>Fagales</taxon>
        <taxon>Fagaceae</taxon>
        <taxon>Fagus</taxon>
    </lineage>
</organism>
<dbReference type="SMART" id="SM00597">
    <property type="entry name" value="ZnF_TTF"/>
    <property type="match status" value="1"/>
</dbReference>
<dbReference type="InterPro" id="IPR006580">
    <property type="entry name" value="Znf_TTF"/>
</dbReference>
<dbReference type="EMBL" id="OIVN01006256">
    <property type="protein sequence ID" value="SPD29040.1"/>
    <property type="molecule type" value="Genomic_DNA"/>
</dbReference>
<feature type="compositionally biased region" description="Basic and acidic residues" evidence="1">
    <location>
        <begin position="24"/>
        <end position="36"/>
    </location>
</feature>
<dbReference type="PANTHER" id="PTHR45749:SF36">
    <property type="entry name" value="ZINC FINGER MYM-TYPE PROTEIN 1-LIKE"/>
    <property type="match status" value="1"/>
</dbReference>
<feature type="compositionally biased region" description="Basic and acidic residues" evidence="1">
    <location>
        <begin position="152"/>
        <end position="165"/>
    </location>
</feature>
<feature type="region of interest" description="Disordered" evidence="1">
    <location>
        <begin position="17"/>
        <end position="48"/>
    </location>
</feature>
<proteinExistence type="predicted"/>
<evidence type="ECO:0000256" key="1">
    <source>
        <dbReference type="SAM" id="MobiDB-lite"/>
    </source>
</evidence>
<feature type="region of interest" description="Disordered" evidence="1">
    <location>
        <begin position="71"/>
        <end position="171"/>
    </location>
</feature>
<gene>
    <name evidence="3" type="ORF">FSB_LOCUS56922</name>
</gene>